<feature type="compositionally biased region" description="Basic residues" evidence="1">
    <location>
        <begin position="334"/>
        <end position="345"/>
    </location>
</feature>
<feature type="region of interest" description="Disordered" evidence="1">
    <location>
        <begin position="779"/>
        <end position="821"/>
    </location>
</feature>
<feature type="compositionally biased region" description="Low complexity" evidence="1">
    <location>
        <begin position="617"/>
        <end position="629"/>
    </location>
</feature>
<feature type="compositionally biased region" description="Basic and acidic residues" evidence="1">
    <location>
        <begin position="555"/>
        <end position="569"/>
    </location>
</feature>
<feature type="compositionally biased region" description="Basic and acidic residues" evidence="1">
    <location>
        <begin position="653"/>
        <end position="662"/>
    </location>
</feature>
<dbReference type="InParanoid" id="A0A177CWB7"/>
<dbReference type="AlphaFoldDB" id="A0A177CWB7"/>
<feature type="compositionally biased region" description="Pro residues" evidence="1">
    <location>
        <begin position="133"/>
        <end position="143"/>
    </location>
</feature>
<evidence type="ECO:0000313" key="2">
    <source>
        <dbReference type="EMBL" id="OAG11117.1"/>
    </source>
</evidence>
<keyword evidence="3" id="KW-1185">Reference proteome</keyword>
<name>A0A177CWB7_9PLEO</name>
<feature type="region of interest" description="Disordered" evidence="1">
    <location>
        <begin position="36"/>
        <end position="168"/>
    </location>
</feature>
<feature type="region of interest" description="Disordered" evidence="1">
    <location>
        <begin position="1035"/>
        <end position="1061"/>
    </location>
</feature>
<accession>A0A177CWB7</accession>
<feature type="region of interest" description="Disordered" evidence="1">
    <location>
        <begin position="515"/>
        <end position="697"/>
    </location>
</feature>
<feature type="compositionally biased region" description="Polar residues" evidence="1">
    <location>
        <begin position="159"/>
        <end position="168"/>
    </location>
</feature>
<dbReference type="EMBL" id="KV441549">
    <property type="protein sequence ID" value="OAG11117.1"/>
    <property type="molecule type" value="Genomic_DNA"/>
</dbReference>
<feature type="compositionally biased region" description="Low complexity" evidence="1">
    <location>
        <begin position="112"/>
        <end position="126"/>
    </location>
</feature>
<feature type="compositionally biased region" description="Basic and acidic residues" evidence="1">
    <location>
        <begin position="42"/>
        <end position="54"/>
    </location>
</feature>
<feature type="compositionally biased region" description="Low complexity" evidence="1">
    <location>
        <begin position="643"/>
        <end position="652"/>
    </location>
</feature>
<organism evidence="2 3">
    <name type="scientific">Paraphaeosphaeria sporulosa</name>
    <dbReference type="NCBI Taxonomy" id="1460663"/>
    <lineage>
        <taxon>Eukaryota</taxon>
        <taxon>Fungi</taxon>
        <taxon>Dikarya</taxon>
        <taxon>Ascomycota</taxon>
        <taxon>Pezizomycotina</taxon>
        <taxon>Dothideomycetes</taxon>
        <taxon>Pleosporomycetidae</taxon>
        <taxon>Pleosporales</taxon>
        <taxon>Massarineae</taxon>
        <taxon>Didymosphaeriaceae</taxon>
        <taxon>Paraphaeosphaeria</taxon>
    </lineage>
</organism>
<dbReference type="Proteomes" id="UP000077069">
    <property type="component" value="Unassembled WGS sequence"/>
</dbReference>
<protein>
    <submittedName>
        <fullName evidence="2">Uncharacterized protein</fullName>
    </submittedName>
</protein>
<feature type="compositionally biased region" description="Basic and acidic residues" evidence="1">
    <location>
        <begin position="519"/>
        <end position="539"/>
    </location>
</feature>
<dbReference type="GeneID" id="28765308"/>
<feature type="region of interest" description="Disordered" evidence="1">
    <location>
        <begin position="243"/>
        <end position="293"/>
    </location>
</feature>
<reference evidence="2 3" key="1">
    <citation type="submission" date="2016-05" db="EMBL/GenBank/DDBJ databases">
        <title>Comparative analysis of secretome profiles of manganese(II)-oxidizing ascomycete fungi.</title>
        <authorList>
            <consortium name="DOE Joint Genome Institute"/>
            <person name="Zeiner C.A."/>
            <person name="Purvine S.O."/>
            <person name="Zink E.M."/>
            <person name="Wu S."/>
            <person name="Pasa-Tolic L."/>
            <person name="Chaput D.L."/>
            <person name="Haridas S."/>
            <person name="Grigoriev I.V."/>
            <person name="Santelli C.M."/>
            <person name="Hansel C.M."/>
        </authorList>
    </citation>
    <scope>NUCLEOTIDE SEQUENCE [LARGE SCALE GENOMIC DNA]</scope>
    <source>
        <strain evidence="2 3">AP3s5-JAC2a</strain>
    </source>
</reference>
<feature type="compositionally biased region" description="Basic and acidic residues" evidence="1">
    <location>
        <begin position="584"/>
        <end position="602"/>
    </location>
</feature>
<dbReference type="RefSeq" id="XP_018041482.1">
    <property type="nucleotide sequence ID" value="XM_018181822.1"/>
</dbReference>
<proteinExistence type="predicted"/>
<feature type="region of interest" description="Disordered" evidence="1">
    <location>
        <begin position="324"/>
        <end position="349"/>
    </location>
</feature>
<evidence type="ECO:0000313" key="3">
    <source>
        <dbReference type="Proteomes" id="UP000077069"/>
    </source>
</evidence>
<gene>
    <name evidence="2" type="ORF">CC84DRAFT_1203361</name>
</gene>
<feature type="compositionally biased region" description="Acidic residues" evidence="1">
    <location>
        <begin position="779"/>
        <end position="801"/>
    </location>
</feature>
<sequence>MPARPLSHRCQCTSLASCKCPLTTLRYNTRSRVAAVTPEVEDSPRAVAKDDGRARAYPPGSSSEALSPTPKHGQLPASSRGPVVAPISRLPLHRHKPNMNSPRIVIPPHPPRLSSSSKPRSPLAAPVAGQPSRPRPMQAPTPLPVAAKPSTPVGRRTTRAPSTGPSALQFTCVSPTLELGAGGIHISSSPAGGRVRLRQGAPVRRAGSGELQLEDVLPAHPKAGKRQVLFASVECAVEAPISTDGQPAHRQEADGPVAGPARSSVAKGKERMRTQEGAAAGPAGAGGGDVARCQGDEAAEDGQRIGGVLARKGTKRVHFTLPTCGSPAVEASPHKRARKAARPHQKPREEASLEDVYHWLCATHAVQMKHAALRTQAHVDGSLALLEARLGDKQARVQRTVASGFESVHSKMEGLHTQTASALSQAAMQAQQQAHSLQQRVAAHDFEQRLGFTALRHRLEELTKGSTDDAAGLRTAVDGLRTAVEDAVEQMKLESRRQGDDVRRDIALAIAAATGPSEVVRRSARERLHERARRGEERTQTPGGESSSGGGAKVEQQRSAKAASERSEQAKPPLGRNPLAGHQKGPEVEERVRQLGERDDGQQARLEQLQPKLAHVSSSPDNDSGASSPVVQAVETGGGGASGDAAGRADASGSEHPEDTKPPLHRRPRTPDSAARGPGEQRAGKQKADEDEARPAVQVLERGARDAAAEARIATLEADRAHAHRSWRTQLGGRLAAQQNAERYVRGLQRVDEVAAGIDGGPGTPGARIRRGVRGLLEGDDFVTSGDDDDDDDDDDEDEDEGGARHVPGAFDAKRESSPLSQRSNDIFHNHGSIEDVLFLVAHILVLVLDVRVPLTLLIGICNAVSNVAFPTVLDIASHALSRALDSLPSFANHHREHSQRVAPVAHRPPRARHHQLAPDRQRHGVRLAPAVASALRLSLRRGSVPQIRAAVHHRHVDAVPPAMHVRPLPPVEWVCSASTTRGVARLAKTSSEERAAREAATLLRAWSSARESGSGCEAASASLSLDARDSPSASLSDLCPSLSPPAGPRSRNGIGTAAGNSHRGAVVVAATIARPSDPALPVAQSCGVGSGLQGIAEFSVKMTMSQMHRIYAVIRLGTLEADGANMAHRHAMRNDAPTRLSAQTWKQQR</sequence>
<evidence type="ECO:0000256" key="1">
    <source>
        <dbReference type="SAM" id="MobiDB-lite"/>
    </source>
</evidence>